<proteinExistence type="predicted"/>
<evidence type="ECO:0000313" key="2">
    <source>
        <dbReference type="Proteomes" id="UP000814140"/>
    </source>
</evidence>
<comment type="caution">
    <text evidence="1">The sequence shown here is derived from an EMBL/GenBank/DDBJ whole genome shotgun (WGS) entry which is preliminary data.</text>
</comment>
<reference evidence="1" key="2">
    <citation type="journal article" date="2022" name="New Phytol.">
        <title>Evolutionary transition to the ectomycorrhizal habit in the genomes of a hyperdiverse lineage of mushroom-forming fungi.</title>
        <authorList>
            <person name="Looney B."/>
            <person name="Miyauchi S."/>
            <person name="Morin E."/>
            <person name="Drula E."/>
            <person name="Courty P.E."/>
            <person name="Kohler A."/>
            <person name="Kuo A."/>
            <person name="LaButti K."/>
            <person name="Pangilinan J."/>
            <person name="Lipzen A."/>
            <person name="Riley R."/>
            <person name="Andreopoulos W."/>
            <person name="He G."/>
            <person name="Johnson J."/>
            <person name="Nolan M."/>
            <person name="Tritt A."/>
            <person name="Barry K.W."/>
            <person name="Grigoriev I.V."/>
            <person name="Nagy L.G."/>
            <person name="Hibbett D."/>
            <person name="Henrissat B."/>
            <person name="Matheny P.B."/>
            <person name="Labbe J."/>
            <person name="Martin F.M."/>
        </authorList>
    </citation>
    <scope>NUCLEOTIDE SEQUENCE</scope>
    <source>
        <strain evidence="1">HHB10654</strain>
    </source>
</reference>
<gene>
    <name evidence="1" type="ORF">BV25DRAFT_684563</name>
</gene>
<sequence>MPEEAQLNVDAEQGKSGSGGEQGYGYEDHSAQLWSVYLAEALKNDGGIVENMKGNTDGILVFTGLFSATVAAFIIESYKTLQPDSGDTTVLLLAQISQQLAAAANGTRFSLPSPGPDNAPFRAPSSSLRVNILWFISLVLSLSCALIATLMQQWARRYLQGIEGPTASTRRGRIHAYLHIGMQNFRMTSMVEALPALLHVSVFLFFTGLVEFVFQINTTVAWAVLAVVTFVAAVYLLLTILPLIYLNCPYQTPLSALFCALVRAIVFSLPTALSLALDCLPRRSWRRAIQLRTRRTISRWRLLLSRRRVRGTEAAARFEKGLTYEAMRWTMQNLDENRKWENFVDGITPYISSPDDAVAPITVEAMLVKAGLGRRLGYLLTTALFPGYFNTPTRARRNQRLMSCMSCIRSITLSLLPSMTIRWDQVFAPVGPPLYILCHDEDPDVAIPAACTAAMVSLATLVQLQSEARRVLPVGRNEDKTFFLTIPQLLQSGVLHNLLMSLKPTNSLNSLRPENVLQQLTLRHAALQYLPRVVREMTSAIGFSLNVVILA</sequence>
<reference evidence="1" key="1">
    <citation type="submission" date="2021-03" db="EMBL/GenBank/DDBJ databases">
        <authorList>
            <consortium name="DOE Joint Genome Institute"/>
            <person name="Ahrendt S."/>
            <person name="Looney B.P."/>
            <person name="Miyauchi S."/>
            <person name="Morin E."/>
            <person name="Drula E."/>
            <person name="Courty P.E."/>
            <person name="Chicoki N."/>
            <person name="Fauchery L."/>
            <person name="Kohler A."/>
            <person name="Kuo A."/>
            <person name="Labutti K."/>
            <person name="Pangilinan J."/>
            <person name="Lipzen A."/>
            <person name="Riley R."/>
            <person name="Andreopoulos W."/>
            <person name="He G."/>
            <person name="Johnson J."/>
            <person name="Barry K.W."/>
            <person name="Grigoriev I.V."/>
            <person name="Nagy L."/>
            <person name="Hibbett D."/>
            <person name="Henrissat B."/>
            <person name="Matheny P.B."/>
            <person name="Labbe J."/>
            <person name="Martin F."/>
        </authorList>
    </citation>
    <scope>NUCLEOTIDE SEQUENCE</scope>
    <source>
        <strain evidence="1">HHB10654</strain>
    </source>
</reference>
<organism evidence="1 2">
    <name type="scientific">Artomyces pyxidatus</name>
    <dbReference type="NCBI Taxonomy" id="48021"/>
    <lineage>
        <taxon>Eukaryota</taxon>
        <taxon>Fungi</taxon>
        <taxon>Dikarya</taxon>
        <taxon>Basidiomycota</taxon>
        <taxon>Agaricomycotina</taxon>
        <taxon>Agaricomycetes</taxon>
        <taxon>Russulales</taxon>
        <taxon>Auriscalpiaceae</taxon>
        <taxon>Artomyces</taxon>
    </lineage>
</organism>
<protein>
    <submittedName>
        <fullName evidence="1">Uncharacterized protein</fullName>
    </submittedName>
</protein>
<name>A0ACB8SDT2_9AGAM</name>
<dbReference type="EMBL" id="MU277411">
    <property type="protein sequence ID" value="KAI0054494.1"/>
    <property type="molecule type" value="Genomic_DNA"/>
</dbReference>
<evidence type="ECO:0000313" key="1">
    <source>
        <dbReference type="EMBL" id="KAI0054494.1"/>
    </source>
</evidence>
<keyword evidence="2" id="KW-1185">Reference proteome</keyword>
<accession>A0ACB8SDT2</accession>
<dbReference type="Proteomes" id="UP000814140">
    <property type="component" value="Unassembled WGS sequence"/>
</dbReference>
<feature type="non-terminal residue" evidence="1">
    <location>
        <position position="551"/>
    </location>
</feature>